<dbReference type="OrthoDB" id="3248909at2759"/>
<proteinExistence type="predicted"/>
<evidence type="ECO:0000313" key="2">
    <source>
        <dbReference type="EMBL" id="KAF5347802.1"/>
    </source>
</evidence>
<dbReference type="EMBL" id="JAACJO010000023">
    <property type="protein sequence ID" value="KAF5347802.1"/>
    <property type="molecule type" value="Genomic_DNA"/>
</dbReference>
<keyword evidence="1" id="KW-0472">Membrane</keyword>
<dbReference type="PANTHER" id="PTHR37544:SF3">
    <property type="entry name" value="SPRAY"/>
    <property type="match status" value="1"/>
</dbReference>
<dbReference type="Pfam" id="PF11915">
    <property type="entry name" value="DUF3433"/>
    <property type="match status" value="1"/>
</dbReference>
<keyword evidence="1" id="KW-0812">Transmembrane</keyword>
<dbReference type="AlphaFoldDB" id="A0A8H5FT51"/>
<sequence>MIGGFDRFRCGQLFLSKNALCYSTSEKPYVVLHKGNACAEESLLLDYIDQGPFFSMFHAMRWKHRVVFFSTLTAFITYAFQPLAGSIFQIRQVSQTDNNVPVTSTEYIALADDIFQLNAFLAGAGYVDAAALHGLGDPPFVFSNWTTAKFLFPDDRNINETLTVNTTAITTRTNCANPAGGTTRLERVNGTTDLFYLNSTSVDGCAPSNGTIRIDTTSTTQQYGVTDVTCPNNPETELRFRPVMFWFFHYLDPTNQTTAEARTVFCTPNLLPFSVTATAHLLDGKLDSCFKSGTFNQSNNVTGPPLNGKAFNGVIFDESPDPFIRARATAISSGVSGTIFRTASNQPQGLQAIFDLPNGMLDLTSRIYTQHLAVSAKAIYFKPGNSTINGQRSSLVPRLVIDSLPGHLLAILLLSIGIVGVFVRIINHRQRRNLILAAPPGSIASITALTARSGFGELLLPYDNALQLERKLEGIKFCLDKRTGAIVADDASEGVPGMGRDDAMLSLLGRQNERLSQHSTSSQVAYQTASRFGPWVYKNPYEQVPD</sequence>
<name>A0A8H5FT51_9AGAR</name>
<protein>
    <submittedName>
        <fullName evidence="2">Uncharacterized protein</fullName>
    </submittedName>
</protein>
<dbReference type="InterPro" id="IPR021840">
    <property type="entry name" value="DUF3433"/>
</dbReference>
<accession>A0A8H5FT51</accession>
<feature type="transmembrane region" description="Helical" evidence="1">
    <location>
        <begin position="404"/>
        <end position="426"/>
    </location>
</feature>
<keyword evidence="1" id="KW-1133">Transmembrane helix</keyword>
<gene>
    <name evidence="2" type="ORF">D9756_010270</name>
</gene>
<organism evidence="2 3">
    <name type="scientific">Leucocoprinus leucothites</name>
    <dbReference type="NCBI Taxonomy" id="201217"/>
    <lineage>
        <taxon>Eukaryota</taxon>
        <taxon>Fungi</taxon>
        <taxon>Dikarya</taxon>
        <taxon>Basidiomycota</taxon>
        <taxon>Agaricomycotina</taxon>
        <taxon>Agaricomycetes</taxon>
        <taxon>Agaricomycetidae</taxon>
        <taxon>Agaricales</taxon>
        <taxon>Agaricineae</taxon>
        <taxon>Agaricaceae</taxon>
        <taxon>Leucocoprinus</taxon>
    </lineage>
</organism>
<comment type="caution">
    <text evidence="2">The sequence shown here is derived from an EMBL/GenBank/DDBJ whole genome shotgun (WGS) entry which is preliminary data.</text>
</comment>
<reference evidence="2 3" key="1">
    <citation type="journal article" date="2020" name="ISME J.">
        <title>Uncovering the hidden diversity of litter-decomposition mechanisms in mushroom-forming fungi.</title>
        <authorList>
            <person name="Floudas D."/>
            <person name="Bentzer J."/>
            <person name="Ahren D."/>
            <person name="Johansson T."/>
            <person name="Persson P."/>
            <person name="Tunlid A."/>
        </authorList>
    </citation>
    <scope>NUCLEOTIDE SEQUENCE [LARGE SCALE GENOMIC DNA]</scope>
    <source>
        <strain evidence="2 3">CBS 146.42</strain>
    </source>
</reference>
<dbReference type="PANTHER" id="PTHR37544">
    <property type="entry name" value="SPRAY-RELATED"/>
    <property type="match status" value="1"/>
</dbReference>
<feature type="transmembrane region" description="Helical" evidence="1">
    <location>
        <begin position="66"/>
        <end position="88"/>
    </location>
</feature>
<evidence type="ECO:0000313" key="3">
    <source>
        <dbReference type="Proteomes" id="UP000559027"/>
    </source>
</evidence>
<dbReference type="Proteomes" id="UP000559027">
    <property type="component" value="Unassembled WGS sequence"/>
</dbReference>
<evidence type="ECO:0000256" key="1">
    <source>
        <dbReference type="SAM" id="Phobius"/>
    </source>
</evidence>
<keyword evidence="3" id="KW-1185">Reference proteome</keyword>